<evidence type="ECO:0000256" key="1">
    <source>
        <dbReference type="ARBA" id="ARBA00004651"/>
    </source>
</evidence>
<evidence type="ECO:0000256" key="5">
    <source>
        <dbReference type="ARBA" id="ARBA00022692"/>
    </source>
</evidence>
<accession>A0A4Q7LFN3</accession>
<name>A0A4Q7LFN3_9BURK</name>
<evidence type="ECO:0000256" key="7">
    <source>
        <dbReference type="ARBA" id="ARBA00023136"/>
    </source>
</evidence>
<evidence type="ECO:0000256" key="8">
    <source>
        <dbReference type="RuleBase" id="RU363032"/>
    </source>
</evidence>
<dbReference type="Pfam" id="PF00528">
    <property type="entry name" value="BPD_transp_1"/>
    <property type="match status" value="1"/>
</dbReference>
<proteinExistence type="inferred from homology"/>
<feature type="region of interest" description="Disordered" evidence="9">
    <location>
        <begin position="1"/>
        <end position="28"/>
    </location>
</feature>
<dbReference type="PANTHER" id="PTHR43848:SF2">
    <property type="entry name" value="PUTRESCINE TRANSPORT SYSTEM PERMEASE PROTEIN POTI"/>
    <property type="match status" value="1"/>
</dbReference>
<dbReference type="PANTHER" id="PTHR43848">
    <property type="entry name" value="PUTRESCINE TRANSPORT SYSTEM PERMEASE PROTEIN POTI"/>
    <property type="match status" value="1"/>
</dbReference>
<dbReference type="InterPro" id="IPR000515">
    <property type="entry name" value="MetI-like"/>
</dbReference>
<keyword evidence="4" id="KW-1003">Cell membrane</keyword>
<feature type="domain" description="ABC transmembrane type-1" evidence="10">
    <location>
        <begin position="104"/>
        <end position="310"/>
    </location>
</feature>
<feature type="transmembrane region" description="Helical" evidence="8">
    <location>
        <begin position="199"/>
        <end position="218"/>
    </location>
</feature>
<evidence type="ECO:0000256" key="6">
    <source>
        <dbReference type="ARBA" id="ARBA00022989"/>
    </source>
</evidence>
<sequence>MTHPHGPSGAPPHGDAPSSPTTPDRQVRLAPRKVRKAARPASFYALATVFALFVVFLYGPMLAIFVLSFQGPEGGLTFPMRGVSLHWFQKLWEGIGVVDIGSAFRRSLGLGTTVMVLTVVLSLLAGLAYRKKLPGGTPLFYVVVASLIMPSIIVSLGIGLEFRLMDAGVKAALERWSPEAAETFATLLGMYTSGLGAQLTWTLPFGLLIMFAVFNRFNPAYEEAARDLGATPWQSLRHVVLPLIGPSLVGVGMFGFTLSWDEIARSSQAMGDLNTLPLELQGLTTTVTTPVIYALGTVTTVVSFLVMGLTLTVVALWRRRAAG</sequence>
<organism evidence="11 12">
    <name type="scientific">Sphaerotilus mobilis</name>
    <dbReference type="NCBI Taxonomy" id="47994"/>
    <lineage>
        <taxon>Bacteria</taxon>
        <taxon>Pseudomonadati</taxon>
        <taxon>Pseudomonadota</taxon>
        <taxon>Betaproteobacteria</taxon>
        <taxon>Burkholderiales</taxon>
        <taxon>Sphaerotilaceae</taxon>
        <taxon>Sphaerotilus</taxon>
    </lineage>
</organism>
<dbReference type="Gene3D" id="1.10.3720.10">
    <property type="entry name" value="MetI-like"/>
    <property type="match status" value="1"/>
</dbReference>
<feature type="transmembrane region" description="Helical" evidence="8">
    <location>
        <begin position="291"/>
        <end position="317"/>
    </location>
</feature>
<dbReference type="OrthoDB" id="9178195at2"/>
<evidence type="ECO:0000256" key="9">
    <source>
        <dbReference type="SAM" id="MobiDB-lite"/>
    </source>
</evidence>
<feature type="transmembrane region" description="Helical" evidence="8">
    <location>
        <begin position="139"/>
        <end position="160"/>
    </location>
</feature>
<dbReference type="GO" id="GO:0005886">
    <property type="term" value="C:plasma membrane"/>
    <property type="evidence" value="ECO:0007669"/>
    <property type="project" value="UniProtKB-SubCell"/>
</dbReference>
<evidence type="ECO:0000313" key="12">
    <source>
        <dbReference type="Proteomes" id="UP000293433"/>
    </source>
</evidence>
<evidence type="ECO:0000256" key="2">
    <source>
        <dbReference type="ARBA" id="ARBA00007069"/>
    </source>
</evidence>
<keyword evidence="3 8" id="KW-0813">Transport</keyword>
<dbReference type="InterPro" id="IPR051789">
    <property type="entry name" value="Bact_Polyamine_Transport"/>
</dbReference>
<dbReference type="EMBL" id="SGWV01000010">
    <property type="protein sequence ID" value="RZS53325.1"/>
    <property type="molecule type" value="Genomic_DNA"/>
</dbReference>
<feature type="transmembrane region" description="Helical" evidence="8">
    <location>
        <begin position="108"/>
        <end position="127"/>
    </location>
</feature>
<comment type="similarity">
    <text evidence="2">Belongs to the binding-protein-dependent transport system permease family. CysTW subfamily.</text>
</comment>
<dbReference type="SUPFAM" id="SSF161098">
    <property type="entry name" value="MetI-like"/>
    <property type="match status" value="1"/>
</dbReference>
<keyword evidence="12" id="KW-1185">Reference proteome</keyword>
<protein>
    <submittedName>
        <fullName evidence="11">Putative spermidine/putrescine transport system permease protein</fullName>
    </submittedName>
</protein>
<keyword evidence="5 8" id="KW-0812">Transmembrane</keyword>
<keyword evidence="7 8" id="KW-0472">Membrane</keyword>
<evidence type="ECO:0000313" key="11">
    <source>
        <dbReference type="EMBL" id="RZS53325.1"/>
    </source>
</evidence>
<dbReference type="CDD" id="cd06261">
    <property type="entry name" value="TM_PBP2"/>
    <property type="match status" value="1"/>
</dbReference>
<dbReference type="InterPro" id="IPR035906">
    <property type="entry name" value="MetI-like_sf"/>
</dbReference>
<dbReference type="Proteomes" id="UP000293433">
    <property type="component" value="Unassembled WGS sequence"/>
</dbReference>
<evidence type="ECO:0000259" key="10">
    <source>
        <dbReference type="PROSITE" id="PS50928"/>
    </source>
</evidence>
<dbReference type="PROSITE" id="PS50928">
    <property type="entry name" value="ABC_TM1"/>
    <property type="match status" value="1"/>
</dbReference>
<feature type="transmembrane region" description="Helical" evidence="8">
    <location>
        <begin position="43"/>
        <end position="69"/>
    </location>
</feature>
<gene>
    <name evidence="11" type="ORF">EV685_2953</name>
</gene>
<evidence type="ECO:0000256" key="3">
    <source>
        <dbReference type="ARBA" id="ARBA00022448"/>
    </source>
</evidence>
<keyword evidence="6 8" id="KW-1133">Transmembrane helix</keyword>
<reference evidence="11 12" key="1">
    <citation type="submission" date="2019-02" db="EMBL/GenBank/DDBJ databases">
        <title>Genomic Encyclopedia of Type Strains, Phase IV (KMG-IV): sequencing the most valuable type-strain genomes for metagenomic binning, comparative biology and taxonomic classification.</title>
        <authorList>
            <person name="Goeker M."/>
        </authorList>
    </citation>
    <scope>NUCLEOTIDE SEQUENCE [LARGE SCALE GENOMIC DNA]</scope>
    <source>
        <strain evidence="11 12">DSM 10617</strain>
    </source>
</reference>
<feature type="transmembrane region" description="Helical" evidence="8">
    <location>
        <begin position="239"/>
        <end position="260"/>
    </location>
</feature>
<comment type="subcellular location">
    <subcellularLocation>
        <location evidence="1 8">Cell membrane</location>
        <topology evidence="1 8">Multi-pass membrane protein</topology>
    </subcellularLocation>
</comment>
<dbReference type="AlphaFoldDB" id="A0A4Q7LFN3"/>
<feature type="compositionally biased region" description="Low complexity" evidence="9">
    <location>
        <begin position="1"/>
        <end position="19"/>
    </location>
</feature>
<evidence type="ECO:0000256" key="4">
    <source>
        <dbReference type="ARBA" id="ARBA00022475"/>
    </source>
</evidence>
<dbReference type="GO" id="GO:0055085">
    <property type="term" value="P:transmembrane transport"/>
    <property type="evidence" value="ECO:0007669"/>
    <property type="project" value="InterPro"/>
</dbReference>
<comment type="caution">
    <text evidence="11">The sequence shown here is derived from an EMBL/GenBank/DDBJ whole genome shotgun (WGS) entry which is preliminary data.</text>
</comment>